<dbReference type="PANTHER" id="PTHR30502">
    <property type="entry name" value="2-KETO-3-DEOXY-L-RHAMNONATE ALDOLASE"/>
    <property type="match status" value="1"/>
</dbReference>
<accession>A0A936ZGY6</accession>
<reference evidence="5" key="1">
    <citation type="submission" date="2021-01" db="EMBL/GenBank/DDBJ databases">
        <title>Microvirga sp.</title>
        <authorList>
            <person name="Kim M.K."/>
        </authorList>
    </citation>
    <scope>NUCLEOTIDE SEQUENCE</scope>
    <source>
        <strain evidence="5">5420S-16</strain>
    </source>
</reference>
<dbReference type="RefSeq" id="WP_202064925.1">
    <property type="nucleotide sequence ID" value="NZ_JAEQMY010000091.1"/>
</dbReference>
<dbReference type="InterPro" id="IPR040442">
    <property type="entry name" value="Pyrv_kinase-like_dom_sf"/>
</dbReference>
<dbReference type="GO" id="GO:0016832">
    <property type="term" value="F:aldehyde-lyase activity"/>
    <property type="evidence" value="ECO:0007669"/>
    <property type="project" value="TreeGrafter"/>
</dbReference>
<comment type="similarity">
    <text evidence="1">Belongs to the HpcH/HpaI aldolase family.</text>
</comment>
<organism evidence="5 6">
    <name type="scientific">Microvirga aerilata</name>
    <dbReference type="NCBI Taxonomy" id="670292"/>
    <lineage>
        <taxon>Bacteria</taxon>
        <taxon>Pseudomonadati</taxon>
        <taxon>Pseudomonadota</taxon>
        <taxon>Alphaproteobacteria</taxon>
        <taxon>Hyphomicrobiales</taxon>
        <taxon>Methylobacteriaceae</taxon>
        <taxon>Microvirga</taxon>
    </lineage>
</organism>
<evidence type="ECO:0000256" key="1">
    <source>
        <dbReference type="ARBA" id="ARBA00005568"/>
    </source>
</evidence>
<feature type="domain" description="HpcH/HpaI aldolase/citrate lyase" evidence="4">
    <location>
        <begin position="31"/>
        <end position="241"/>
    </location>
</feature>
<keyword evidence="2" id="KW-0479">Metal-binding</keyword>
<evidence type="ECO:0000256" key="3">
    <source>
        <dbReference type="ARBA" id="ARBA00023239"/>
    </source>
</evidence>
<evidence type="ECO:0000313" key="6">
    <source>
        <dbReference type="Proteomes" id="UP000605848"/>
    </source>
</evidence>
<dbReference type="Gene3D" id="3.20.20.60">
    <property type="entry name" value="Phosphoenolpyruvate-binding domains"/>
    <property type="match status" value="1"/>
</dbReference>
<evidence type="ECO:0000259" key="4">
    <source>
        <dbReference type="Pfam" id="PF03328"/>
    </source>
</evidence>
<protein>
    <submittedName>
        <fullName evidence="5">Hydroxyacid aldolase</fullName>
    </submittedName>
</protein>
<proteinExistence type="inferred from homology"/>
<dbReference type="InterPro" id="IPR015813">
    <property type="entry name" value="Pyrv/PenolPyrv_kinase-like_dom"/>
</dbReference>
<dbReference type="EMBL" id="JAEQMY010000091">
    <property type="protein sequence ID" value="MBL0407560.1"/>
    <property type="molecule type" value="Genomic_DNA"/>
</dbReference>
<dbReference type="PANTHER" id="PTHR30502:SF0">
    <property type="entry name" value="PHOSPHOENOLPYRUVATE CARBOXYLASE FAMILY PROTEIN"/>
    <property type="match status" value="1"/>
</dbReference>
<dbReference type="InterPro" id="IPR050251">
    <property type="entry name" value="HpcH-HpaI_aldolase"/>
</dbReference>
<dbReference type="AlphaFoldDB" id="A0A936ZGY6"/>
<keyword evidence="6" id="KW-1185">Reference proteome</keyword>
<dbReference type="SUPFAM" id="SSF51621">
    <property type="entry name" value="Phosphoenolpyruvate/pyruvate domain"/>
    <property type="match status" value="1"/>
</dbReference>
<name>A0A936ZGY6_9HYPH</name>
<sequence>MDPVSRLSHDLSAGAPVVSAWCGIPDPSVGGVLASEDFDAVTFDMQHGAVDFECIVRAIPLVAAQGKPSIVRVPVGHFATVSRLLDGGAAAVITPMVNTLEDAQNLVRFAKYPPIGQRSWGPWGAPGLTGMGDPEYFAAANRISLAIAQIESREGLAIVDQILATPVDGIFLGPSDLSIALSNGARVDPTGRETTEALQHCVRLARAVGKFAGVYAPTGERAAALLEIGFTYVALGSDEWLMRAGAKAFLTKARAGLRQVPQVA</sequence>
<gene>
    <name evidence="5" type="ORF">JKG68_26950</name>
</gene>
<dbReference type="Proteomes" id="UP000605848">
    <property type="component" value="Unassembled WGS sequence"/>
</dbReference>
<dbReference type="InterPro" id="IPR005000">
    <property type="entry name" value="Aldolase/citrate-lyase_domain"/>
</dbReference>
<dbReference type="GO" id="GO:0005737">
    <property type="term" value="C:cytoplasm"/>
    <property type="evidence" value="ECO:0007669"/>
    <property type="project" value="TreeGrafter"/>
</dbReference>
<keyword evidence="3" id="KW-0456">Lyase</keyword>
<comment type="caution">
    <text evidence="5">The sequence shown here is derived from an EMBL/GenBank/DDBJ whole genome shotgun (WGS) entry which is preliminary data.</text>
</comment>
<dbReference type="Pfam" id="PF03328">
    <property type="entry name" value="HpcH_HpaI"/>
    <property type="match status" value="1"/>
</dbReference>
<evidence type="ECO:0000313" key="5">
    <source>
        <dbReference type="EMBL" id="MBL0407560.1"/>
    </source>
</evidence>
<evidence type="ECO:0000256" key="2">
    <source>
        <dbReference type="ARBA" id="ARBA00022723"/>
    </source>
</evidence>
<dbReference type="GO" id="GO:0046872">
    <property type="term" value="F:metal ion binding"/>
    <property type="evidence" value="ECO:0007669"/>
    <property type="project" value="UniProtKB-KW"/>
</dbReference>